<protein>
    <recommendedName>
        <fullName evidence="4">Spermatogenesis associated 7</fullName>
    </recommendedName>
</protein>
<keyword evidence="3" id="KW-1185">Reference proteome</keyword>
<feature type="compositionally biased region" description="Low complexity" evidence="1">
    <location>
        <begin position="201"/>
        <end position="213"/>
    </location>
</feature>
<sequence>AVDSSAPKSLHTSVKYKDQQKRDRLIQTLEKYKKDLGLHGRVHGLPASPVKCRSISPNQQKRNGALLENGHPLSGQSNYPRTKREQLVLVPHQKFTSRTLMLAPAAKKTVPNTALCALSQSKVHSPSAHRSSASPLLQPHMPLGSHNRKKAFQNSVHKTYSGDLLDKHAIYFTEKKQCFTPQILKTSHQAFLVKYRYYNPPSRRRSSSLSRPSTKSAGIDNKKREGLHRFLEDAHIRPHSAQFSQQPLENHELWSHDSEMPFSPELRLEEVEEEYLCFLQDLTNDILIRSCYQKEALEDVFQMHIKSKRHNLDE</sequence>
<dbReference type="Proteomes" id="UP000796761">
    <property type="component" value="Unassembled WGS sequence"/>
</dbReference>
<dbReference type="GO" id="GO:0005930">
    <property type="term" value="C:axoneme"/>
    <property type="evidence" value="ECO:0007669"/>
    <property type="project" value="TreeGrafter"/>
</dbReference>
<dbReference type="PANTHER" id="PTHR14917">
    <property type="entry name" value="SPERMATOGENESIS-ASSOCIATED PROTEIN 7"/>
    <property type="match status" value="1"/>
</dbReference>
<feature type="region of interest" description="Disordered" evidence="1">
    <location>
        <begin position="201"/>
        <end position="224"/>
    </location>
</feature>
<gene>
    <name evidence="2" type="ORF">HGM15179_000981</name>
</gene>
<comment type="caution">
    <text evidence="2">The sequence shown here is derived from an EMBL/GenBank/DDBJ whole genome shotgun (WGS) entry which is preliminary data.</text>
</comment>
<feature type="non-terminal residue" evidence="2">
    <location>
        <position position="314"/>
    </location>
</feature>
<reference evidence="2" key="1">
    <citation type="submission" date="2019-04" db="EMBL/GenBank/DDBJ databases">
        <title>Genome assembly of Zosterops borbonicus 15179.</title>
        <authorList>
            <person name="Leroy T."/>
            <person name="Anselmetti Y."/>
            <person name="Tilak M.-K."/>
            <person name="Nabholz B."/>
        </authorList>
    </citation>
    <scope>NUCLEOTIDE SEQUENCE</scope>
    <source>
        <strain evidence="2">HGM_15179</strain>
        <tissue evidence="2">Muscle</tissue>
    </source>
</reference>
<dbReference type="GO" id="GO:0045494">
    <property type="term" value="P:photoreceptor cell maintenance"/>
    <property type="evidence" value="ECO:0007669"/>
    <property type="project" value="TreeGrafter"/>
</dbReference>
<dbReference type="Pfam" id="PF15244">
    <property type="entry name" value="HSD3"/>
    <property type="match status" value="2"/>
</dbReference>
<dbReference type="GO" id="GO:0000226">
    <property type="term" value="P:microtubule cytoskeleton organization"/>
    <property type="evidence" value="ECO:0007669"/>
    <property type="project" value="TreeGrafter"/>
</dbReference>
<name>A0A8K1LU79_9PASS</name>
<feature type="compositionally biased region" description="Polar residues" evidence="1">
    <location>
        <begin position="1"/>
        <end position="12"/>
    </location>
</feature>
<dbReference type="GO" id="GO:0120206">
    <property type="term" value="C:photoreceptor distal connecting cilium"/>
    <property type="evidence" value="ECO:0007669"/>
    <property type="project" value="TreeGrafter"/>
</dbReference>
<feature type="region of interest" description="Disordered" evidence="1">
    <location>
        <begin position="1"/>
        <end position="20"/>
    </location>
</feature>
<proteinExistence type="predicted"/>
<evidence type="ECO:0008006" key="4">
    <source>
        <dbReference type="Google" id="ProtNLM"/>
    </source>
</evidence>
<dbReference type="OrthoDB" id="6263678at2759"/>
<evidence type="ECO:0000256" key="1">
    <source>
        <dbReference type="SAM" id="MobiDB-lite"/>
    </source>
</evidence>
<dbReference type="PANTHER" id="PTHR14917:SF3">
    <property type="entry name" value="SPERMATOGENESIS ASSOCIATED 7"/>
    <property type="match status" value="1"/>
</dbReference>
<accession>A0A8K1LU79</accession>
<dbReference type="GO" id="GO:0036064">
    <property type="term" value="C:ciliary basal body"/>
    <property type="evidence" value="ECO:0007669"/>
    <property type="project" value="TreeGrafter"/>
</dbReference>
<evidence type="ECO:0000313" key="2">
    <source>
        <dbReference type="EMBL" id="TRZ26131.1"/>
    </source>
</evidence>
<evidence type="ECO:0000313" key="3">
    <source>
        <dbReference type="Proteomes" id="UP000796761"/>
    </source>
</evidence>
<dbReference type="GO" id="GO:0120200">
    <property type="term" value="C:rod photoreceptor outer segment"/>
    <property type="evidence" value="ECO:0007669"/>
    <property type="project" value="TreeGrafter"/>
</dbReference>
<dbReference type="EMBL" id="SWJQ01000016">
    <property type="protein sequence ID" value="TRZ26131.1"/>
    <property type="molecule type" value="Genomic_DNA"/>
</dbReference>
<dbReference type="InterPro" id="IPR029357">
    <property type="entry name" value="SPATA7"/>
</dbReference>
<feature type="non-terminal residue" evidence="2">
    <location>
        <position position="1"/>
    </location>
</feature>
<dbReference type="AlphaFoldDB" id="A0A8K1LU79"/>
<organism evidence="2 3">
    <name type="scientific">Zosterops borbonicus</name>
    <dbReference type="NCBI Taxonomy" id="364589"/>
    <lineage>
        <taxon>Eukaryota</taxon>
        <taxon>Metazoa</taxon>
        <taxon>Chordata</taxon>
        <taxon>Craniata</taxon>
        <taxon>Vertebrata</taxon>
        <taxon>Euteleostomi</taxon>
        <taxon>Archelosauria</taxon>
        <taxon>Archosauria</taxon>
        <taxon>Dinosauria</taxon>
        <taxon>Saurischia</taxon>
        <taxon>Theropoda</taxon>
        <taxon>Coelurosauria</taxon>
        <taxon>Aves</taxon>
        <taxon>Neognathae</taxon>
        <taxon>Neoaves</taxon>
        <taxon>Telluraves</taxon>
        <taxon>Australaves</taxon>
        <taxon>Passeriformes</taxon>
        <taxon>Sylvioidea</taxon>
        <taxon>Zosteropidae</taxon>
        <taxon>Zosterops</taxon>
    </lineage>
</organism>